<keyword evidence="2" id="KW-0472">Membrane</keyword>
<feature type="transmembrane region" description="Helical" evidence="2">
    <location>
        <begin position="16"/>
        <end position="35"/>
    </location>
</feature>
<keyword evidence="2" id="KW-0812">Transmembrane</keyword>
<sequence length="93" mass="10403">MTSIGVSAGRRDVPVMFIYPFFISLVSAAGCRTILNLQTLDMNTRETPSSEQNKQLEFTSINDVSTWDTTTIPERDTRSRSEGTHQSITFAVQ</sequence>
<gene>
    <name evidence="3" type="ORF">BT96DRAFT_7856</name>
</gene>
<evidence type="ECO:0000256" key="1">
    <source>
        <dbReference type="SAM" id="MobiDB-lite"/>
    </source>
</evidence>
<feature type="compositionally biased region" description="Polar residues" evidence="1">
    <location>
        <begin position="84"/>
        <end position="93"/>
    </location>
</feature>
<protein>
    <submittedName>
        <fullName evidence="3">Uncharacterized protein</fullName>
    </submittedName>
</protein>
<feature type="compositionally biased region" description="Basic and acidic residues" evidence="1">
    <location>
        <begin position="73"/>
        <end position="83"/>
    </location>
</feature>
<evidence type="ECO:0000313" key="4">
    <source>
        <dbReference type="Proteomes" id="UP000799118"/>
    </source>
</evidence>
<name>A0A6A4ILM1_9AGAR</name>
<dbReference type="AlphaFoldDB" id="A0A6A4ILM1"/>
<dbReference type="Proteomes" id="UP000799118">
    <property type="component" value="Unassembled WGS sequence"/>
</dbReference>
<reference evidence="3" key="1">
    <citation type="journal article" date="2019" name="Environ. Microbiol.">
        <title>Fungal ecological strategies reflected in gene transcription - a case study of two litter decomposers.</title>
        <authorList>
            <person name="Barbi F."/>
            <person name="Kohler A."/>
            <person name="Barry K."/>
            <person name="Baskaran P."/>
            <person name="Daum C."/>
            <person name="Fauchery L."/>
            <person name="Ihrmark K."/>
            <person name="Kuo A."/>
            <person name="LaButti K."/>
            <person name="Lipzen A."/>
            <person name="Morin E."/>
            <person name="Grigoriev I.V."/>
            <person name="Henrissat B."/>
            <person name="Lindahl B."/>
            <person name="Martin F."/>
        </authorList>
    </citation>
    <scope>NUCLEOTIDE SEQUENCE</scope>
    <source>
        <strain evidence="3">JB14</strain>
    </source>
</reference>
<keyword evidence="2" id="KW-1133">Transmembrane helix</keyword>
<evidence type="ECO:0000313" key="3">
    <source>
        <dbReference type="EMBL" id="KAE9411319.1"/>
    </source>
</evidence>
<feature type="region of interest" description="Disordered" evidence="1">
    <location>
        <begin position="67"/>
        <end position="93"/>
    </location>
</feature>
<organism evidence="3 4">
    <name type="scientific">Gymnopus androsaceus JB14</name>
    <dbReference type="NCBI Taxonomy" id="1447944"/>
    <lineage>
        <taxon>Eukaryota</taxon>
        <taxon>Fungi</taxon>
        <taxon>Dikarya</taxon>
        <taxon>Basidiomycota</taxon>
        <taxon>Agaricomycotina</taxon>
        <taxon>Agaricomycetes</taxon>
        <taxon>Agaricomycetidae</taxon>
        <taxon>Agaricales</taxon>
        <taxon>Marasmiineae</taxon>
        <taxon>Omphalotaceae</taxon>
        <taxon>Gymnopus</taxon>
    </lineage>
</organism>
<dbReference type="OrthoDB" id="3064123at2759"/>
<accession>A0A6A4ILM1</accession>
<dbReference type="EMBL" id="ML769383">
    <property type="protein sequence ID" value="KAE9411319.1"/>
    <property type="molecule type" value="Genomic_DNA"/>
</dbReference>
<keyword evidence="4" id="KW-1185">Reference proteome</keyword>
<proteinExistence type="predicted"/>
<evidence type="ECO:0000256" key="2">
    <source>
        <dbReference type="SAM" id="Phobius"/>
    </source>
</evidence>